<dbReference type="GO" id="GO:0006313">
    <property type="term" value="P:DNA transposition"/>
    <property type="evidence" value="ECO:0007669"/>
    <property type="project" value="InterPro"/>
</dbReference>
<proteinExistence type="predicted"/>
<dbReference type="Pfam" id="PF01609">
    <property type="entry name" value="DDE_Tnp_1"/>
    <property type="match status" value="1"/>
</dbReference>
<dbReference type="GO" id="GO:0003677">
    <property type="term" value="F:DNA binding"/>
    <property type="evidence" value="ECO:0007669"/>
    <property type="project" value="InterPro"/>
</dbReference>
<protein>
    <recommendedName>
        <fullName evidence="1">Transposase IS4-like domain-containing protein</fullName>
    </recommendedName>
</protein>
<name>A0A256K575_HALEZ</name>
<evidence type="ECO:0000313" key="3">
    <source>
        <dbReference type="Proteomes" id="UP000216409"/>
    </source>
</evidence>
<dbReference type="AlphaFoldDB" id="A0A256K575"/>
<dbReference type="InterPro" id="IPR002559">
    <property type="entry name" value="Transposase_11"/>
</dbReference>
<dbReference type="EMBL" id="NHOW01000215">
    <property type="protein sequence ID" value="OYR57392.1"/>
    <property type="molecule type" value="Genomic_DNA"/>
</dbReference>
<organism evidence="2 3">
    <name type="scientific">Halorubrum ezzemoulense</name>
    <name type="common">Halorubrum chaoviator</name>
    <dbReference type="NCBI Taxonomy" id="337243"/>
    <lineage>
        <taxon>Archaea</taxon>
        <taxon>Methanobacteriati</taxon>
        <taxon>Methanobacteriota</taxon>
        <taxon>Stenosarchaea group</taxon>
        <taxon>Halobacteria</taxon>
        <taxon>Halobacteriales</taxon>
        <taxon>Haloferacaceae</taxon>
        <taxon>Halorubrum</taxon>
    </lineage>
</organism>
<dbReference type="GO" id="GO:0004803">
    <property type="term" value="F:transposase activity"/>
    <property type="evidence" value="ECO:0007669"/>
    <property type="project" value="InterPro"/>
</dbReference>
<dbReference type="Proteomes" id="UP000216409">
    <property type="component" value="Unassembled WGS sequence"/>
</dbReference>
<comment type="caution">
    <text evidence="2">The sequence shown here is derived from an EMBL/GenBank/DDBJ whole genome shotgun (WGS) entry which is preliminary data.</text>
</comment>
<feature type="domain" description="Transposase IS4-like" evidence="1">
    <location>
        <begin position="37"/>
        <end position="203"/>
    </location>
</feature>
<accession>A0A256K575</accession>
<evidence type="ECO:0000259" key="1">
    <source>
        <dbReference type="Pfam" id="PF01609"/>
    </source>
</evidence>
<reference evidence="2 3" key="1">
    <citation type="journal article" date="2014" name="Front. Microbiol.">
        <title>Population and genomic analysis of the genus Halorubrum.</title>
        <authorList>
            <person name="Fullmer M.S."/>
            <person name="Soucy S.M."/>
            <person name="Swithers K.S."/>
            <person name="Makkay A.M."/>
            <person name="Wheeler R."/>
            <person name="Ventosa A."/>
            <person name="Gogarten J.P."/>
            <person name="Papke R.T."/>
        </authorList>
    </citation>
    <scope>NUCLEOTIDE SEQUENCE [LARGE SCALE GENOMIC DNA]</scope>
    <source>
        <strain evidence="2 3">LD3</strain>
    </source>
</reference>
<sequence length="271" mass="30815">MAYDVTKVRWYGAEHEWTSGGPKDANTTDFWHYAVLSATGPDRNYVLGATPIKKQTEIAKALRRLLRRVHTHADFDIGRIYFDSEMYREDIVTTCREIGADFLIQAKDTGEPGRLLEEARDGGPAKSSNIEFAGLTSPNKRVNAFAYPIHPGEVGSDDREESHTAWITDYDVDARDLRGLAYQYRNRWQVETAIRQLKHDFQGRCASDNRGIRTMYFGAAQLFFNYWVALNHELPYHLGDPASFRLNGQEALHAVRDADVESAKRGKNTIV</sequence>
<gene>
    <name evidence="2" type="ORF">DJ83_17015</name>
</gene>
<evidence type="ECO:0000313" key="2">
    <source>
        <dbReference type="EMBL" id="OYR57392.1"/>
    </source>
</evidence>